<name>A0AAP5UTN5_9BURK</name>
<proteinExistence type="predicted"/>
<evidence type="ECO:0000313" key="2">
    <source>
        <dbReference type="EMBL" id="MDT8838001.1"/>
    </source>
</evidence>
<reference evidence="2" key="2">
    <citation type="submission" date="2022-08" db="EMBL/GenBank/DDBJ databases">
        <authorList>
            <person name="Kim S.-J."/>
        </authorList>
    </citation>
    <scope>NUCLEOTIDE SEQUENCE</scope>
    <source>
        <strain evidence="2">KJ</strain>
    </source>
</reference>
<dbReference type="GeneID" id="66521175"/>
<dbReference type="KEGG" id="bfn:OI25_1091"/>
<protein>
    <submittedName>
        <fullName evidence="2">Uncharacterized protein</fullName>
    </submittedName>
</protein>
<dbReference type="RefSeq" id="WP_156034545.1">
    <property type="nucleotide sequence ID" value="NZ_CADFGE010000001.1"/>
</dbReference>
<dbReference type="AlphaFoldDB" id="A0AAP5UTN5"/>
<dbReference type="EMBL" id="JANSLM010000003">
    <property type="protein sequence ID" value="MDT8838001.1"/>
    <property type="molecule type" value="Genomic_DNA"/>
</dbReference>
<sequence>MKLSNPAGKQVGKPLATYAKVRYAYTIDYSDDLLVAGREADNSDSIAG</sequence>
<evidence type="ECO:0000313" key="1">
    <source>
        <dbReference type="EMBL" id="AJZ58857.1"/>
    </source>
</evidence>
<dbReference type="EMBL" id="CP010026">
    <property type="protein sequence ID" value="AJZ58857.1"/>
    <property type="molecule type" value="Genomic_DNA"/>
</dbReference>
<reference evidence="1 3" key="1">
    <citation type="journal article" date="2015" name="Genome Announc.">
        <title>Complete genome sequences for 59 burkholderia isolates, both pathogenic and near neighbor.</title>
        <authorList>
            <person name="Johnson S.L."/>
            <person name="Bishop-Lilly K.A."/>
            <person name="Ladner J.T."/>
            <person name="Daligault H.E."/>
            <person name="Davenport K.W."/>
            <person name="Jaissle J."/>
            <person name="Frey K.G."/>
            <person name="Koroleva G.I."/>
            <person name="Bruce D.C."/>
            <person name="Coyne S.R."/>
            <person name="Broomall S.M."/>
            <person name="Li P.E."/>
            <person name="Teshima H."/>
            <person name="Gibbons H.S."/>
            <person name="Palacios G.F."/>
            <person name="Rosenzweig C.N."/>
            <person name="Redden C.L."/>
            <person name="Xu Y."/>
            <person name="Minogue T.D."/>
            <person name="Chain P.S."/>
        </authorList>
    </citation>
    <scope>NUCLEOTIDE SEQUENCE [LARGE SCALE GENOMIC DNA]</scope>
    <source>
        <strain evidence="1 3">ATCC BAA-463</strain>
    </source>
</reference>
<dbReference type="Proteomes" id="UP001246473">
    <property type="component" value="Unassembled WGS sequence"/>
</dbReference>
<evidence type="ECO:0000313" key="4">
    <source>
        <dbReference type="Proteomes" id="UP001246473"/>
    </source>
</evidence>
<organism evidence="2 4">
    <name type="scientific">Paraburkholderia fungorum</name>
    <dbReference type="NCBI Taxonomy" id="134537"/>
    <lineage>
        <taxon>Bacteria</taxon>
        <taxon>Pseudomonadati</taxon>
        <taxon>Pseudomonadota</taxon>
        <taxon>Betaproteobacteria</taxon>
        <taxon>Burkholderiales</taxon>
        <taxon>Burkholderiaceae</taxon>
        <taxon>Paraburkholderia</taxon>
    </lineage>
</organism>
<gene>
    <name evidence="1" type="ORF">OI25_1091</name>
    <name evidence="2" type="ORF">ParKJ_11310</name>
</gene>
<dbReference type="Proteomes" id="UP000032614">
    <property type="component" value="Chromosome 1"/>
</dbReference>
<evidence type="ECO:0000313" key="3">
    <source>
        <dbReference type="Proteomes" id="UP000032614"/>
    </source>
</evidence>
<accession>A0AAP5UTN5</accession>